<evidence type="ECO:0000256" key="3">
    <source>
        <dbReference type="ARBA" id="ARBA00022741"/>
    </source>
</evidence>
<evidence type="ECO:0000259" key="9">
    <source>
        <dbReference type="PROSITE" id="PS50929"/>
    </source>
</evidence>
<reference evidence="10 11" key="1">
    <citation type="submission" date="2024-09" db="EMBL/GenBank/DDBJ databases">
        <authorList>
            <person name="Sun Q."/>
            <person name="Mori K."/>
        </authorList>
    </citation>
    <scope>NUCLEOTIDE SEQUENCE [LARGE SCALE GENOMIC DNA]</scope>
    <source>
        <strain evidence="10 11">TBRC 3947</strain>
    </source>
</reference>
<feature type="transmembrane region" description="Helical" evidence="7">
    <location>
        <begin position="149"/>
        <end position="166"/>
    </location>
</feature>
<evidence type="ECO:0000313" key="10">
    <source>
        <dbReference type="EMBL" id="MFC0529727.1"/>
    </source>
</evidence>
<dbReference type="SUPFAM" id="SSF90123">
    <property type="entry name" value="ABC transporter transmembrane region"/>
    <property type="match status" value="1"/>
</dbReference>
<dbReference type="InterPro" id="IPR003439">
    <property type="entry name" value="ABC_transporter-like_ATP-bd"/>
</dbReference>
<gene>
    <name evidence="10" type="ORF">ACFFIA_18885</name>
</gene>
<dbReference type="Gene3D" id="1.20.1560.10">
    <property type="entry name" value="ABC transporter type 1, transmembrane domain"/>
    <property type="match status" value="1"/>
</dbReference>
<dbReference type="InterPro" id="IPR027417">
    <property type="entry name" value="P-loop_NTPase"/>
</dbReference>
<dbReference type="RefSeq" id="WP_377252784.1">
    <property type="nucleotide sequence ID" value="NZ_JBHLUH010000039.1"/>
</dbReference>
<evidence type="ECO:0000313" key="11">
    <source>
        <dbReference type="Proteomes" id="UP001589867"/>
    </source>
</evidence>
<proteinExistence type="predicted"/>
<dbReference type="PROSITE" id="PS50893">
    <property type="entry name" value="ABC_TRANSPORTER_2"/>
    <property type="match status" value="1"/>
</dbReference>
<evidence type="ECO:0000256" key="2">
    <source>
        <dbReference type="ARBA" id="ARBA00022692"/>
    </source>
</evidence>
<comment type="caution">
    <text evidence="10">The sequence shown here is derived from an EMBL/GenBank/DDBJ whole genome shotgun (WGS) entry which is preliminary data.</text>
</comment>
<dbReference type="PROSITE" id="PS50929">
    <property type="entry name" value="ABC_TM1F"/>
    <property type="match status" value="1"/>
</dbReference>
<keyword evidence="4 10" id="KW-0067">ATP-binding</keyword>
<name>A0ABV6M5D0_9ACTN</name>
<dbReference type="PANTHER" id="PTHR24221:SF654">
    <property type="entry name" value="ATP-BINDING CASSETTE SUB-FAMILY B MEMBER 6"/>
    <property type="match status" value="1"/>
</dbReference>
<evidence type="ECO:0000256" key="5">
    <source>
        <dbReference type="ARBA" id="ARBA00022989"/>
    </source>
</evidence>
<keyword evidence="2 7" id="KW-0812">Transmembrane</keyword>
<feature type="transmembrane region" description="Helical" evidence="7">
    <location>
        <begin position="119"/>
        <end position="143"/>
    </location>
</feature>
<dbReference type="GO" id="GO:0005524">
    <property type="term" value="F:ATP binding"/>
    <property type="evidence" value="ECO:0007669"/>
    <property type="project" value="UniProtKB-KW"/>
</dbReference>
<keyword evidence="6 7" id="KW-0472">Membrane</keyword>
<keyword evidence="5 7" id="KW-1133">Transmembrane helix</keyword>
<dbReference type="SUPFAM" id="SSF52540">
    <property type="entry name" value="P-loop containing nucleoside triphosphate hydrolases"/>
    <property type="match status" value="1"/>
</dbReference>
<dbReference type="InterPro" id="IPR039421">
    <property type="entry name" value="Type_1_exporter"/>
</dbReference>
<feature type="domain" description="ABC transporter" evidence="8">
    <location>
        <begin position="317"/>
        <end position="551"/>
    </location>
</feature>
<feature type="transmembrane region" description="Helical" evidence="7">
    <location>
        <begin position="12"/>
        <end position="39"/>
    </location>
</feature>
<evidence type="ECO:0000256" key="1">
    <source>
        <dbReference type="ARBA" id="ARBA00004651"/>
    </source>
</evidence>
<dbReference type="Pfam" id="PF00005">
    <property type="entry name" value="ABC_tran"/>
    <property type="match status" value="1"/>
</dbReference>
<evidence type="ECO:0000256" key="6">
    <source>
        <dbReference type="ARBA" id="ARBA00023136"/>
    </source>
</evidence>
<protein>
    <submittedName>
        <fullName evidence="10">ABC transporter ATP-binding protein</fullName>
    </submittedName>
</protein>
<sequence length="564" mass="58924">MISLIDRRALARYLGLLTASAVIRAAALLSLFPLLSAIFGDGGTLTWTAVFAVLVAVGWLVDHRVAGAGFSIGFELLNVLEGRLLDRLQRIPLGWLTTDRRAEARRALTSAGRELCSSIAWLVTPAINALLTPALIGLGLLLIAPRLGLVALAAVPLLLGTLWAGMRCVRASDASYAAASQEAAERVIELAQAQAALRAAGRAGTDGTAVGRALAGQRAAVLRLVGWGVPGQILFGLTAQVALLALAVAAVLADVTGAQAVALVVVAVRFVEPFTTLAELSPALQNLRGTVGRVRELLAAPVLAGNGAAPDLAEPAIELRDVRFGYESGRTTVDGVSFTVRRGTTTAIVGPSGAGKSTLLALIARFHETDSGSVRVLGHDVRDYDPADLMRQLGIVFQNVYLFEASLRDNVRLGAPHAADEQVEAAAAAAQLDEVVGRLPDGWDTRVGERGATLSGGERQRVSIARALLKQAPILLLDEATAALDNANERAVVRALEAGGHERATLIVAHRLSTIARADQILFLDGGKVTEAGTLDELLAAGGGFAAYWRQREQAAGWTLTGAS</sequence>
<dbReference type="InterPro" id="IPR017871">
    <property type="entry name" value="ABC_transporter-like_CS"/>
</dbReference>
<accession>A0ABV6M5D0</accession>
<evidence type="ECO:0000256" key="7">
    <source>
        <dbReference type="SAM" id="Phobius"/>
    </source>
</evidence>
<dbReference type="InterPro" id="IPR011527">
    <property type="entry name" value="ABC1_TM_dom"/>
</dbReference>
<dbReference type="Proteomes" id="UP001589867">
    <property type="component" value="Unassembled WGS sequence"/>
</dbReference>
<keyword evidence="3" id="KW-0547">Nucleotide-binding</keyword>
<dbReference type="InterPro" id="IPR036640">
    <property type="entry name" value="ABC1_TM_sf"/>
</dbReference>
<feature type="transmembrane region" description="Helical" evidence="7">
    <location>
        <begin position="233"/>
        <end position="253"/>
    </location>
</feature>
<evidence type="ECO:0000259" key="8">
    <source>
        <dbReference type="PROSITE" id="PS50893"/>
    </source>
</evidence>
<feature type="domain" description="ABC transmembrane type-1" evidence="9">
    <location>
        <begin position="14"/>
        <end position="286"/>
    </location>
</feature>
<dbReference type="Gene3D" id="3.40.50.300">
    <property type="entry name" value="P-loop containing nucleotide triphosphate hydrolases"/>
    <property type="match status" value="1"/>
</dbReference>
<dbReference type="PANTHER" id="PTHR24221">
    <property type="entry name" value="ATP-BINDING CASSETTE SUB-FAMILY B"/>
    <property type="match status" value="1"/>
</dbReference>
<dbReference type="InterPro" id="IPR003593">
    <property type="entry name" value="AAA+_ATPase"/>
</dbReference>
<evidence type="ECO:0000256" key="4">
    <source>
        <dbReference type="ARBA" id="ARBA00022840"/>
    </source>
</evidence>
<dbReference type="EMBL" id="JBHLUH010000039">
    <property type="protein sequence ID" value="MFC0529727.1"/>
    <property type="molecule type" value="Genomic_DNA"/>
</dbReference>
<comment type="subcellular location">
    <subcellularLocation>
        <location evidence="1">Cell membrane</location>
        <topology evidence="1">Multi-pass membrane protein</topology>
    </subcellularLocation>
</comment>
<dbReference type="PROSITE" id="PS00211">
    <property type="entry name" value="ABC_TRANSPORTER_1"/>
    <property type="match status" value="1"/>
</dbReference>
<keyword evidence="11" id="KW-1185">Reference proteome</keyword>
<dbReference type="SMART" id="SM00382">
    <property type="entry name" value="AAA"/>
    <property type="match status" value="1"/>
</dbReference>
<organism evidence="10 11">
    <name type="scientific">Phytohabitans kaempferiae</name>
    <dbReference type="NCBI Taxonomy" id="1620943"/>
    <lineage>
        <taxon>Bacteria</taxon>
        <taxon>Bacillati</taxon>
        <taxon>Actinomycetota</taxon>
        <taxon>Actinomycetes</taxon>
        <taxon>Micromonosporales</taxon>
        <taxon>Micromonosporaceae</taxon>
    </lineage>
</organism>
<feature type="transmembrane region" description="Helical" evidence="7">
    <location>
        <begin position="45"/>
        <end position="61"/>
    </location>
</feature>